<keyword evidence="2" id="KW-1133">Transmembrane helix</keyword>
<evidence type="ECO:0000256" key="1">
    <source>
        <dbReference type="SAM" id="MobiDB-lite"/>
    </source>
</evidence>
<protein>
    <submittedName>
        <fullName evidence="3">Uncharacterized protein</fullName>
    </submittedName>
</protein>
<proteinExistence type="predicted"/>
<dbReference type="RefSeq" id="WP_410030545.1">
    <property type="nucleotide sequence ID" value="NZ_JBGMEI010000001.1"/>
</dbReference>
<feature type="region of interest" description="Disordered" evidence="1">
    <location>
        <begin position="132"/>
        <end position="167"/>
    </location>
</feature>
<reference evidence="3 4" key="1">
    <citation type="journal article" date="2025" name="Anaerobe">
        <title>Description of Anaerococcus kampingiae sp. nov., Anaerococcus groningensis sp. nov., Anaerococcus martiniensis sp. nov., and Anaerococcus cruorum sp. nov., isolated from human clinical specimens.</title>
        <authorList>
            <person name="Boiten K.E."/>
            <person name="Meijer J."/>
            <person name="van Wezel E.M."/>
            <person name="Veloo A.C.M."/>
        </authorList>
    </citation>
    <scope>NUCLEOTIDE SEQUENCE [LARGE SCALE GENOMIC DNA]</scope>
    <source>
        <strain evidence="3 4">ENR0831</strain>
    </source>
</reference>
<feature type="transmembrane region" description="Helical" evidence="2">
    <location>
        <begin position="17"/>
        <end position="36"/>
    </location>
</feature>
<dbReference type="EMBL" id="JBGMEI010000001">
    <property type="protein sequence ID" value="MFO3664765.1"/>
    <property type="molecule type" value="Genomic_DNA"/>
</dbReference>
<comment type="caution">
    <text evidence="3">The sequence shown here is derived from an EMBL/GenBank/DDBJ whole genome shotgun (WGS) entry which is preliminary data.</text>
</comment>
<evidence type="ECO:0000313" key="3">
    <source>
        <dbReference type="EMBL" id="MFO3664765.1"/>
    </source>
</evidence>
<accession>A0ABW9M5X7</accession>
<evidence type="ECO:0000313" key="4">
    <source>
        <dbReference type="Proteomes" id="UP001637996"/>
    </source>
</evidence>
<keyword evidence="2" id="KW-0472">Membrane</keyword>
<name>A0ABW9M5X7_9FIRM</name>
<keyword evidence="4" id="KW-1185">Reference proteome</keyword>
<feature type="transmembrane region" description="Helical" evidence="2">
    <location>
        <begin position="43"/>
        <end position="61"/>
    </location>
</feature>
<gene>
    <name evidence="3" type="ORF">ACCQ41_00635</name>
</gene>
<feature type="transmembrane region" description="Helical" evidence="2">
    <location>
        <begin position="73"/>
        <end position="97"/>
    </location>
</feature>
<sequence>MTGLINLITQYSSKLNILPIVVVMNIIITVLIHFLTKKKFPKFLPSLILGIGALALLIYSLKIFTSPRGLDITWIAVFLGTSALVGLFTCFIIDLVISIRKTSTSMEKNEVYVAQKPRNIRKKKSNNIEKARVAKKTKTNNNSKDEPSKFHTKKIKANPDGKVKANRKNKLKDKDIITFESED</sequence>
<evidence type="ECO:0000256" key="2">
    <source>
        <dbReference type="SAM" id="Phobius"/>
    </source>
</evidence>
<dbReference type="Proteomes" id="UP001637996">
    <property type="component" value="Unassembled WGS sequence"/>
</dbReference>
<organism evidence="3 4">
    <name type="scientific">Anaerococcus martiniensis</name>
    <dbReference type="NCBI Taxonomy" id="3115615"/>
    <lineage>
        <taxon>Bacteria</taxon>
        <taxon>Bacillati</taxon>
        <taxon>Bacillota</taxon>
        <taxon>Tissierellia</taxon>
        <taxon>Tissierellales</taxon>
        <taxon>Peptoniphilaceae</taxon>
        <taxon>Anaerococcus</taxon>
    </lineage>
</organism>
<keyword evidence="2" id="KW-0812">Transmembrane</keyword>